<evidence type="ECO:0000313" key="2">
    <source>
        <dbReference type="Proteomes" id="UP000199187"/>
    </source>
</evidence>
<dbReference type="AlphaFoldDB" id="A0A1I7DXE7"/>
<dbReference type="NCBIfam" id="TIGR03353">
    <property type="entry name" value="VI_chp_4"/>
    <property type="match status" value="1"/>
</dbReference>
<evidence type="ECO:0000313" key="1">
    <source>
        <dbReference type="EMBL" id="SFU16341.1"/>
    </source>
</evidence>
<dbReference type="PANTHER" id="PTHR35566">
    <property type="entry name" value="BLR3599 PROTEIN"/>
    <property type="match status" value="1"/>
</dbReference>
<proteinExistence type="predicted"/>
<organism evidence="1 2">
    <name type="scientific">Kosakonia arachidis</name>
    <dbReference type="NCBI Taxonomy" id="551989"/>
    <lineage>
        <taxon>Bacteria</taxon>
        <taxon>Pseudomonadati</taxon>
        <taxon>Pseudomonadota</taxon>
        <taxon>Gammaproteobacteria</taxon>
        <taxon>Enterobacterales</taxon>
        <taxon>Enterobacteriaceae</taxon>
        <taxon>Kosakonia</taxon>
    </lineage>
</organism>
<dbReference type="Pfam" id="PF05936">
    <property type="entry name" value="T6SS_VasE"/>
    <property type="match status" value="1"/>
</dbReference>
<dbReference type="InterPro" id="IPR010263">
    <property type="entry name" value="T6SS_TssK"/>
</dbReference>
<name>A0A1I7DXE7_9ENTR</name>
<dbReference type="Proteomes" id="UP000199187">
    <property type="component" value="Unassembled WGS sequence"/>
</dbReference>
<dbReference type="PANTHER" id="PTHR35566:SF1">
    <property type="entry name" value="TYPE VI SECRETION SYSTEM BASEPLATE COMPONENT TSSK1"/>
    <property type="match status" value="1"/>
</dbReference>
<dbReference type="RefSeq" id="WP_090125421.1">
    <property type="nucleotide sequence ID" value="NZ_CP045300.1"/>
</dbReference>
<reference evidence="2" key="1">
    <citation type="submission" date="2016-10" db="EMBL/GenBank/DDBJ databases">
        <authorList>
            <person name="Varghese N."/>
            <person name="Submissions S."/>
        </authorList>
    </citation>
    <scope>NUCLEOTIDE SEQUENCE [LARGE SCALE GENOMIC DNA]</scope>
    <source>
        <strain evidence="2">Ah-143</strain>
    </source>
</reference>
<keyword evidence="2" id="KW-1185">Reference proteome</keyword>
<sequence length="453" mass="51799">MYPELQQIYWYSGVYLQPQHLQSVDLHHHYMLSRHRQLTQPWNVGLIESVFNLEMLVDFTLKIERLKALLPSGDYLEFPGNCSLQPRQFRQAWRQLEKPLTLWLALRRFDPGHVNVGESPNSRWFKAPEEGVMKDVYFNGPECSVSRILYNVQILTDSEKEAVVDCEFIPLLRLRYDTDRVIADASFCPPLVNLDSTPVLKNLLDGLYAELANRAYKLEDYKHPEQSHTAQHGDMTQLLVMRSLNRTLPLLHHYCRTPGMHPWPVYGLLAQLIGELSSFSDCCSFNGEWAKETIRLLPYDHDDLYACFASAKTLLLSLLNDLMLEDNVWITFVPTSQHIFIGDLSSLAGQQSDRVFLRLRSEQQPTSATESSGFKVAPGSVIGKLIQHALPGIATTVQDPAPRGVPQSKNTVYYQLNQQDDLWKKIGQEQSLAFYWDDAPDDLQVQAVFMGVS</sequence>
<accession>A0A1I7DXE7</accession>
<dbReference type="EMBL" id="FPAU01000007">
    <property type="protein sequence ID" value="SFU16341.1"/>
    <property type="molecule type" value="Genomic_DNA"/>
</dbReference>
<dbReference type="OrthoDB" id="9775333at2"/>
<protein>
    <submittedName>
        <fullName evidence="1">Type VI secretion system protein ImpJ</fullName>
    </submittedName>
</protein>
<gene>
    <name evidence="1" type="ORF">SAMN05192562_107134</name>
</gene>